<accession>A0A9D1N8X4</accession>
<comment type="caution">
    <text evidence="1">The sequence shown here is derived from an EMBL/GenBank/DDBJ whole genome shotgun (WGS) entry which is preliminary data.</text>
</comment>
<name>A0A9D1N8X4_9FIRM</name>
<dbReference type="Proteomes" id="UP000886857">
    <property type="component" value="Unassembled WGS sequence"/>
</dbReference>
<dbReference type="EMBL" id="DVOE01000013">
    <property type="protein sequence ID" value="HIU98444.1"/>
    <property type="molecule type" value="Genomic_DNA"/>
</dbReference>
<reference evidence="1" key="1">
    <citation type="submission" date="2020-10" db="EMBL/GenBank/DDBJ databases">
        <authorList>
            <person name="Gilroy R."/>
        </authorList>
    </citation>
    <scope>NUCLEOTIDE SEQUENCE</scope>
    <source>
        <strain evidence="1">10406</strain>
    </source>
</reference>
<sequence length="178" mass="19147">MKESIRQESRTFGTLADEAAEYAARKGAISEKKLSRALGIFRPTAAKLLAAFVVAGAAREIGRGKFAFLPAAYRPTDGGAEGYLPLAETDAAFSEVGVRGYLKGTLLPALKIGLTYGSLSVIFLERKMSVGYERAHEVYDLIAVAGLLGEEDGQNPGRRLLTLSPARYDELYAEVNAE</sequence>
<dbReference type="AlphaFoldDB" id="A0A9D1N8X4"/>
<organism evidence="1 2">
    <name type="scientific">Candidatus Limadaptatus stercoripullorum</name>
    <dbReference type="NCBI Taxonomy" id="2840846"/>
    <lineage>
        <taxon>Bacteria</taxon>
        <taxon>Bacillati</taxon>
        <taxon>Bacillota</taxon>
        <taxon>Clostridia</taxon>
        <taxon>Eubacteriales</taxon>
        <taxon>Candidatus Limadaptatus</taxon>
    </lineage>
</organism>
<reference evidence="1" key="2">
    <citation type="journal article" date="2021" name="PeerJ">
        <title>Extensive microbial diversity within the chicken gut microbiome revealed by metagenomics and culture.</title>
        <authorList>
            <person name="Gilroy R."/>
            <person name="Ravi A."/>
            <person name="Getino M."/>
            <person name="Pursley I."/>
            <person name="Horton D.L."/>
            <person name="Alikhan N.F."/>
            <person name="Baker D."/>
            <person name="Gharbi K."/>
            <person name="Hall N."/>
            <person name="Watson M."/>
            <person name="Adriaenssens E.M."/>
            <person name="Foster-Nyarko E."/>
            <person name="Jarju S."/>
            <person name="Secka A."/>
            <person name="Antonio M."/>
            <person name="Oren A."/>
            <person name="Chaudhuri R.R."/>
            <person name="La Ragione R."/>
            <person name="Hildebrand F."/>
            <person name="Pallen M.J."/>
        </authorList>
    </citation>
    <scope>NUCLEOTIDE SEQUENCE</scope>
    <source>
        <strain evidence="1">10406</strain>
    </source>
</reference>
<gene>
    <name evidence="1" type="ORF">IAC73_01195</name>
</gene>
<evidence type="ECO:0000313" key="2">
    <source>
        <dbReference type="Proteomes" id="UP000886857"/>
    </source>
</evidence>
<proteinExistence type="predicted"/>
<evidence type="ECO:0000313" key="1">
    <source>
        <dbReference type="EMBL" id="HIU98444.1"/>
    </source>
</evidence>
<protein>
    <submittedName>
        <fullName evidence="1">Uncharacterized protein</fullName>
    </submittedName>
</protein>